<name>A0AAV4RK53_9ARAC</name>
<proteinExistence type="predicted"/>
<keyword evidence="2" id="KW-1185">Reference proteome</keyword>
<protein>
    <submittedName>
        <fullName evidence="1">Uncharacterized protein</fullName>
    </submittedName>
</protein>
<organism evidence="1 2">
    <name type="scientific">Caerostris darwini</name>
    <dbReference type="NCBI Taxonomy" id="1538125"/>
    <lineage>
        <taxon>Eukaryota</taxon>
        <taxon>Metazoa</taxon>
        <taxon>Ecdysozoa</taxon>
        <taxon>Arthropoda</taxon>
        <taxon>Chelicerata</taxon>
        <taxon>Arachnida</taxon>
        <taxon>Araneae</taxon>
        <taxon>Araneomorphae</taxon>
        <taxon>Entelegynae</taxon>
        <taxon>Araneoidea</taxon>
        <taxon>Araneidae</taxon>
        <taxon>Caerostris</taxon>
    </lineage>
</organism>
<gene>
    <name evidence="1" type="ORF">CDAR_3851</name>
</gene>
<dbReference type="AlphaFoldDB" id="A0AAV4RK53"/>
<dbReference type="EMBL" id="BPLQ01006300">
    <property type="protein sequence ID" value="GIY21419.1"/>
    <property type="molecule type" value="Genomic_DNA"/>
</dbReference>
<comment type="caution">
    <text evidence="1">The sequence shown here is derived from an EMBL/GenBank/DDBJ whole genome shotgun (WGS) entry which is preliminary data.</text>
</comment>
<reference evidence="1 2" key="1">
    <citation type="submission" date="2021-06" db="EMBL/GenBank/DDBJ databases">
        <title>Caerostris darwini draft genome.</title>
        <authorList>
            <person name="Kono N."/>
            <person name="Arakawa K."/>
        </authorList>
    </citation>
    <scope>NUCLEOTIDE SEQUENCE [LARGE SCALE GENOMIC DNA]</scope>
</reference>
<dbReference type="Proteomes" id="UP001054837">
    <property type="component" value="Unassembled WGS sequence"/>
</dbReference>
<evidence type="ECO:0000313" key="1">
    <source>
        <dbReference type="EMBL" id="GIY21419.1"/>
    </source>
</evidence>
<sequence>MIYVESMATPLTRDCHVGFEFLFGGNFPTKRVKARVLFRFDAIGMKNENLESAIVALSYMKGMRDSKRRYTTAAAAATTVEQTVQSMSAVAAHGVCSAREVSR</sequence>
<accession>A0AAV4RK53</accession>
<evidence type="ECO:0000313" key="2">
    <source>
        <dbReference type="Proteomes" id="UP001054837"/>
    </source>
</evidence>